<sequence>MLQIEKLCIKVGKTTILEDFNFNFEKGKVYAIMGPNGSGKSTLAFTIAGHPTYKVEEGLLKFEGKNIVDLSADKRAKLGVFLSFQTPLSLSGVTVFQLLRIALDKKKDPLALKKKIEEIAKKLGIKKELTERSLNEGASGGEKKKLEMLQAAILDPKLLIFDEIDTGVDVDALKKIAKFMNDNKEGKTYLIITHYNRILHYIKPDKVLVLMGGKLVKTGDAKLAEEIEKNGYEKIL</sequence>
<dbReference type="InterPro" id="IPR027417">
    <property type="entry name" value="P-loop_NTPase"/>
</dbReference>
<dbReference type="SUPFAM" id="SSF52540">
    <property type="entry name" value="P-loop containing nucleoside triphosphate hydrolases"/>
    <property type="match status" value="1"/>
</dbReference>
<dbReference type="EMBL" id="MGAF01000049">
    <property type="protein sequence ID" value="OGK39460.1"/>
    <property type="molecule type" value="Genomic_DNA"/>
</dbReference>
<dbReference type="PANTHER" id="PTHR43204:SF1">
    <property type="entry name" value="ABC TRANSPORTER I FAMILY MEMBER 6, CHLOROPLASTIC"/>
    <property type="match status" value="1"/>
</dbReference>
<dbReference type="AlphaFoldDB" id="A0A1F7I7V7"/>
<keyword evidence="3" id="KW-0067">ATP-binding</keyword>
<gene>
    <name evidence="5" type="ORF">A3A74_06100</name>
</gene>
<evidence type="ECO:0000256" key="1">
    <source>
        <dbReference type="ARBA" id="ARBA00006216"/>
    </source>
</evidence>
<dbReference type="CDD" id="cd03217">
    <property type="entry name" value="ABC_FeS_Assembly"/>
    <property type="match status" value="1"/>
</dbReference>
<dbReference type="Gene3D" id="3.40.50.300">
    <property type="entry name" value="P-loop containing nucleotide triphosphate hydrolases"/>
    <property type="match status" value="1"/>
</dbReference>
<proteinExistence type="inferred from homology"/>
<comment type="similarity">
    <text evidence="1">Belongs to the ABC transporter superfamily. Ycf16 family.</text>
</comment>
<dbReference type="InterPro" id="IPR010230">
    <property type="entry name" value="FeS-cluster_ATPase_SufC"/>
</dbReference>
<evidence type="ECO:0000256" key="2">
    <source>
        <dbReference type="ARBA" id="ARBA00022741"/>
    </source>
</evidence>
<accession>A0A1F7I7V7</accession>
<evidence type="ECO:0000259" key="4">
    <source>
        <dbReference type="PROSITE" id="PS50893"/>
    </source>
</evidence>
<organism evidence="5 6">
    <name type="scientific">Candidatus Roizmanbacteria bacterium RIFCSPLOWO2_01_FULL_35_13</name>
    <dbReference type="NCBI Taxonomy" id="1802055"/>
    <lineage>
        <taxon>Bacteria</taxon>
        <taxon>Candidatus Roizmaniibacteriota</taxon>
    </lineage>
</organism>
<evidence type="ECO:0000256" key="3">
    <source>
        <dbReference type="ARBA" id="ARBA00022840"/>
    </source>
</evidence>
<dbReference type="InterPro" id="IPR003439">
    <property type="entry name" value="ABC_transporter-like_ATP-bd"/>
</dbReference>
<dbReference type="SMART" id="SM00382">
    <property type="entry name" value="AAA"/>
    <property type="match status" value="1"/>
</dbReference>
<dbReference type="GO" id="GO:0016887">
    <property type="term" value="F:ATP hydrolysis activity"/>
    <property type="evidence" value="ECO:0007669"/>
    <property type="project" value="InterPro"/>
</dbReference>
<dbReference type="PROSITE" id="PS50893">
    <property type="entry name" value="ABC_TRANSPORTER_2"/>
    <property type="match status" value="1"/>
</dbReference>
<dbReference type="PANTHER" id="PTHR43204">
    <property type="entry name" value="ABC TRANSPORTER I FAMILY MEMBER 6, CHLOROPLASTIC"/>
    <property type="match status" value="1"/>
</dbReference>
<dbReference type="Proteomes" id="UP000179270">
    <property type="component" value="Unassembled WGS sequence"/>
</dbReference>
<evidence type="ECO:0000313" key="5">
    <source>
        <dbReference type="EMBL" id="OGK39460.1"/>
    </source>
</evidence>
<keyword evidence="2" id="KW-0547">Nucleotide-binding</keyword>
<dbReference type="InterPro" id="IPR003593">
    <property type="entry name" value="AAA+_ATPase"/>
</dbReference>
<comment type="caution">
    <text evidence="5">The sequence shown here is derived from an EMBL/GenBank/DDBJ whole genome shotgun (WGS) entry which is preliminary data.</text>
</comment>
<reference evidence="5 6" key="1">
    <citation type="journal article" date="2016" name="Nat. Commun.">
        <title>Thousands of microbial genomes shed light on interconnected biogeochemical processes in an aquifer system.</title>
        <authorList>
            <person name="Anantharaman K."/>
            <person name="Brown C.T."/>
            <person name="Hug L.A."/>
            <person name="Sharon I."/>
            <person name="Castelle C.J."/>
            <person name="Probst A.J."/>
            <person name="Thomas B.C."/>
            <person name="Singh A."/>
            <person name="Wilkins M.J."/>
            <person name="Karaoz U."/>
            <person name="Brodie E.L."/>
            <person name="Williams K.H."/>
            <person name="Hubbard S.S."/>
            <person name="Banfield J.F."/>
        </authorList>
    </citation>
    <scope>NUCLEOTIDE SEQUENCE [LARGE SCALE GENOMIC DNA]</scope>
</reference>
<evidence type="ECO:0000313" key="6">
    <source>
        <dbReference type="Proteomes" id="UP000179270"/>
    </source>
</evidence>
<name>A0A1F7I7V7_9BACT</name>
<dbReference type="NCBIfam" id="TIGR01978">
    <property type="entry name" value="sufC"/>
    <property type="match status" value="1"/>
</dbReference>
<dbReference type="STRING" id="1802055.A3A74_06100"/>
<dbReference type="GO" id="GO:0005524">
    <property type="term" value="F:ATP binding"/>
    <property type="evidence" value="ECO:0007669"/>
    <property type="project" value="UniProtKB-KW"/>
</dbReference>
<protein>
    <submittedName>
        <fullName evidence="5">Fe-S cluster assembly ATPase SufC</fullName>
    </submittedName>
</protein>
<dbReference type="Pfam" id="PF00005">
    <property type="entry name" value="ABC_tran"/>
    <property type="match status" value="1"/>
</dbReference>
<feature type="domain" description="ABC transporter" evidence="4">
    <location>
        <begin position="2"/>
        <end position="236"/>
    </location>
</feature>